<keyword evidence="2" id="KW-1185">Reference proteome</keyword>
<name>A0A1M5A4S7_9FIRM</name>
<sequence length="144" mass="16192">MINMKNLKFTTEKIEDFTLSGDFDQLCNLCGCTGAEIQPDVEYVNNKDVKSLCLSIYCSSKECRNLSYYDFLLENKLTASASVEDFIPLPKGLKIICNQCGNQDIQVKVKMEQSGFKYVCDLVNVSLSCSCGNCAQHQFLGKYF</sequence>
<evidence type="ECO:0000313" key="2">
    <source>
        <dbReference type="Proteomes" id="UP000184148"/>
    </source>
</evidence>
<dbReference type="EMBL" id="FQUY01000016">
    <property type="protein sequence ID" value="SHF25293.1"/>
    <property type="molecule type" value="Genomic_DNA"/>
</dbReference>
<reference evidence="2" key="1">
    <citation type="submission" date="2016-11" db="EMBL/GenBank/DDBJ databases">
        <authorList>
            <person name="Varghese N."/>
            <person name="Submissions S."/>
        </authorList>
    </citation>
    <scope>NUCLEOTIDE SEQUENCE [LARGE SCALE GENOMIC DNA]</scope>
    <source>
        <strain evidence="2">DSM 12395</strain>
    </source>
</reference>
<gene>
    <name evidence="1" type="ORF">SAMN02745133_02170</name>
</gene>
<dbReference type="Proteomes" id="UP000184148">
    <property type="component" value="Unassembled WGS sequence"/>
</dbReference>
<protein>
    <submittedName>
        <fullName evidence="1">Uncharacterized protein</fullName>
    </submittedName>
</protein>
<accession>A0A1M5A4S7</accession>
<organism evidence="1 2">
    <name type="scientific">Desulforamulus putei DSM 12395</name>
    <dbReference type="NCBI Taxonomy" id="1121429"/>
    <lineage>
        <taxon>Bacteria</taxon>
        <taxon>Bacillati</taxon>
        <taxon>Bacillota</taxon>
        <taxon>Clostridia</taxon>
        <taxon>Eubacteriales</taxon>
        <taxon>Peptococcaceae</taxon>
        <taxon>Desulforamulus</taxon>
    </lineage>
</organism>
<evidence type="ECO:0000313" key="1">
    <source>
        <dbReference type="EMBL" id="SHF25293.1"/>
    </source>
</evidence>
<proteinExistence type="predicted"/>
<dbReference type="AlphaFoldDB" id="A0A1M5A4S7"/>